<evidence type="ECO:0000313" key="2">
    <source>
        <dbReference type="EMBL" id="RZF22887.1"/>
    </source>
</evidence>
<evidence type="ECO:0008006" key="4">
    <source>
        <dbReference type="Google" id="ProtNLM"/>
    </source>
</evidence>
<gene>
    <name evidence="2" type="ORF">DAY19_03685</name>
</gene>
<organism evidence="2 3">
    <name type="scientific">Halobacteriovorax vibrionivorans</name>
    <dbReference type="NCBI Taxonomy" id="2152716"/>
    <lineage>
        <taxon>Bacteria</taxon>
        <taxon>Pseudomonadati</taxon>
        <taxon>Bdellovibrionota</taxon>
        <taxon>Bacteriovoracia</taxon>
        <taxon>Bacteriovoracales</taxon>
        <taxon>Halobacteriovoraceae</taxon>
        <taxon>Halobacteriovorax</taxon>
    </lineage>
</organism>
<keyword evidence="1" id="KW-0732">Signal</keyword>
<dbReference type="Proteomes" id="UP000443582">
    <property type="component" value="Unassembled WGS sequence"/>
</dbReference>
<proteinExistence type="predicted"/>
<evidence type="ECO:0000256" key="1">
    <source>
        <dbReference type="SAM" id="SignalP"/>
    </source>
</evidence>
<feature type="signal peptide" evidence="1">
    <location>
        <begin position="1"/>
        <end position="19"/>
    </location>
</feature>
<dbReference type="PROSITE" id="PS51257">
    <property type="entry name" value="PROKAR_LIPOPROTEIN"/>
    <property type="match status" value="1"/>
</dbReference>
<reference evidence="3" key="1">
    <citation type="journal article" date="2019" name="Int. J. Syst. Evol. Microbiol.">
        <title>Halobacteriovorax valvorus sp. nov., a novel prokaryotic predator isolated from coastal seawater of China.</title>
        <authorList>
            <person name="Chen M.-X."/>
        </authorList>
    </citation>
    <scope>NUCLEOTIDE SEQUENCE [LARGE SCALE GENOMIC DNA]</scope>
    <source>
        <strain evidence="3">BL9</strain>
    </source>
</reference>
<name>A0ABY0IJS9_9BACT</name>
<dbReference type="RefSeq" id="WP_114705831.1">
    <property type="nucleotide sequence ID" value="NZ_QDKL01000001.1"/>
</dbReference>
<keyword evidence="3" id="KW-1185">Reference proteome</keyword>
<sequence length="251" mass="29422">MLRLLVLINLFFITSCSLMSSEKSVELKPAEIRFKQVEVSGEYLVKTRTGFGKNNSFIKKIEVVSMHNENNAFEKTITISKKREIMPKVEFLAPFEYESTYYLNKDTYTVRGKVDWRRREIVYNLNSPEYKWLGQKRYKFTDDIKALCFYSNLIECAKISGFISKAIEKRNGDMSFHVLWESYPYFQEQYINMPKEIVSKAVLTFDSFDKKGNYRFLLSVGGQSIVYTLNKNLNLVGHYWAAQGLTKEIIE</sequence>
<accession>A0ABY0IJS9</accession>
<dbReference type="EMBL" id="QDKL01000001">
    <property type="protein sequence ID" value="RZF22887.1"/>
    <property type="molecule type" value="Genomic_DNA"/>
</dbReference>
<feature type="chain" id="PRO_5046799213" description="Lipoprotein" evidence="1">
    <location>
        <begin position="20"/>
        <end position="251"/>
    </location>
</feature>
<evidence type="ECO:0000313" key="3">
    <source>
        <dbReference type="Proteomes" id="UP000443582"/>
    </source>
</evidence>
<protein>
    <recommendedName>
        <fullName evidence="4">Lipoprotein</fullName>
    </recommendedName>
</protein>
<comment type="caution">
    <text evidence="2">The sequence shown here is derived from an EMBL/GenBank/DDBJ whole genome shotgun (WGS) entry which is preliminary data.</text>
</comment>